<dbReference type="SUPFAM" id="SSF55729">
    <property type="entry name" value="Acyl-CoA N-acyltransferases (Nat)"/>
    <property type="match status" value="1"/>
</dbReference>
<evidence type="ECO:0000313" key="7">
    <source>
        <dbReference type="Proteomes" id="UP001499854"/>
    </source>
</evidence>
<name>A0ABN2T473_9ACTN</name>
<dbReference type="Proteomes" id="UP001499854">
    <property type="component" value="Unassembled WGS sequence"/>
</dbReference>
<evidence type="ECO:0000256" key="3">
    <source>
        <dbReference type="ARBA" id="ARBA00023315"/>
    </source>
</evidence>
<feature type="binding site" evidence="4">
    <location>
        <position position="268"/>
    </location>
    <ligand>
        <name>1D-myo-inositol 2-(L-cysteinylamino)-2-deoxy-alpha-D-glucopyranoside</name>
        <dbReference type="ChEBI" id="CHEBI:58887"/>
    </ligand>
</feature>
<dbReference type="Pfam" id="PF13508">
    <property type="entry name" value="Acetyltransf_7"/>
    <property type="match status" value="1"/>
</dbReference>
<dbReference type="Pfam" id="PF00583">
    <property type="entry name" value="Acetyltransf_1"/>
    <property type="match status" value="1"/>
</dbReference>
<dbReference type="PANTHER" id="PTHR43877">
    <property type="entry name" value="AMINOALKYLPHOSPHONATE N-ACETYLTRANSFERASE-RELATED-RELATED"/>
    <property type="match status" value="1"/>
</dbReference>
<evidence type="ECO:0000256" key="4">
    <source>
        <dbReference type="HAMAP-Rule" id="MF_01698"/>
    </source>
</evidence>
<dbReference type="Gene3D" id="3.40.630.30">
    <property type="match status" value="1"/>
</dbReference>
<feature type="binding site" evidence="4">
    <location>
        <begin position="241"/>
        <end position="247"/>
    </location>
    <ligand>
        <name>acetyl-CoA</name>
        <dbReference type="ChEBI" id="CHEBI:57288"/>
        <label>2</label>
    </ligand>
</feature>
<feature type="domain" description="N-acetyltransferase" evidence="5">
    <location>
        <begin position="150"/>
        <end position="297"/>
    </location>
</feature>
<evidence type="ECO:0000313" key="6">
    <source>
        <dbReference type="EMBL" id="GAA1998302.1"/>
    </source>
</evidence>
<comment type="similarity">
    <text evidence="4">Belongs to the acetyltransferase family. MshD subfamily.</text>
</comment>
<comment type="caution">
    <text evidence="4">Lacks conserved residue(s) required for the propagation of feature annotation.</text>
</comment>
<protein>
    <recommendedName>
        <fullName evidence="4">Mycothiol acetyltransferase</fullName>
        <shortName evidence="4">MSH acetyltransferase</shortName>
        <ecNumber evidence="4">2.3.1.189</ecNumber>
    </recommendedName>
    <alternativeName>
        <fullName evidence="4">Mycothiol synthase</fullName>
    </alternativeName>
</protein>
<evidence type="ECO:0000259" key="5">
    <source>
        <dbReference type="PROSITE" id="PS51186"/>
    </source>
</evidence>
<dbReference type="InterPro" id="IPR050832">
    <property type="entry name" value="Bact_Acetyltransf"/>
</dbReference>
<feature type="binding site" evidence="4">
    <location>
        <position position="177"/>
    </location>
    <ligand>
        <name>1D-myo-inositol 2-(L-cysteinylamino)-2-deoxy-alpha-D-glucopyranoside</name>
        <dbReference type="ChEBI" id="CHEBI:58887"/>
    </ligand>
</feature>
<dbReference type="PROSITE" id="PS51186">
    <property type="entry name" value="GNAT"/>
    <property type="match status" value="2"/>
</dbReference>
<dbReference type="EC" id="2.3.1.189" evidence="4"/>
<reference evidence="6 7" key="1">
    <citation type="journal article" date="2019" name="Int. J. Syst. Evol. Microbiol.">
        <title>The Global Catalogue of Microorganisms (GCM) 10K type strain sequencing project: providing services to taxonomists for standard genome sequencing and annotation.</title>
        <authorList>
            <consortium name="The Broad Institute Genomics Platform"/>
            <consortium name="The Broad Institute Genome Sequencing Center for Infectious Disease"/>
            <person name="Wu L."/>
            <person name="Ma J."/>
        </authorList>
    </citation>
    <scope>NUCLEOTIDE SEQUENCE [LARGE SCALE GENOMIC DNA]</scope>
    <source>
        <strain evidence="6 7">JCM 16013</strain>
    </source>
</reference>
<dbReference type="EMBL" id="BAAAQM010000062">
    <property type="protein sequence ID" value="GAA1998302.1"/>
    <property type="molecule type" value="Genomic_DNA"/>
</dbReference>
<sequence length="297" mass="32102">MTEADVAAIRALAEAAERTDGVAPLPEQVLLHLKHQGDADAWHFVARRLSGQGSELIGYAFLDKTNPEEGPSAEVVVAPSARRQGVGGALLDALRMKVRRGDKPLRVWAHGGLPAAAALAGKRGLELDRELWVMARPLDEVPPAPEVEGVTVAAFRPGADDEAWVDLNARAFAHHPEQGSMTLDDLRARMAEPWFDPAGFLLAWRDGKLVGFHWTKVHDHSAYGDGPVGEVYVLGVDPAEQGRGLGKALTLLGLEHLRERGLSEVILYVEGDNKPAIAVYGGLGFTRRSADVMYRVP</sequence>
<dbReference type="InterPro" id="IPR016181">
    <property type="entry name" value="Acyl_CoA_acyltransferase"/>
</dbReference>
<dbReference type="HAMAP" id="MF_01698">
    <property type="entry name" value="MshD"/>
    <property type="match status" value="1"/>
</dbReference>
<feature type="binding site" evidence="4">
    <location>
        <begin position="75"/>
        <end position="77"/>
    </location>
    <ligand>
        <name>acetyl-CoA</name>
        <dbReference type="ChEBI" id="CHEBI:57288"/>
        <label>1</label>
    </ligand>
</feature>
<dbReference type="CDD" id="cd04301">
    <property type="entry name" value="NAT_SF"/>
    <property type="match status" value="2"/>
</dbReference>
<keyword evidence="1 4" id="KW-0808">Transferase</keyword>
<comment type="caution">
    <text evidence="6">The sequence shown here is derived from an EMBL/GenBank/DDBJ whole genome shotgun (WGS) entry which is preliminary data.</text>
</comment>
<evidence type="ECO:0000256" key="2">
    <source>
        <dbReference type="ARBA" id="ARBA00022737"/>
    </source>
</evidence>
<gene>
    <name evidence="4 6" type="primary">mshD</name>
    <name evidence="6" type="ORF">GCM10009838_74480</name>
</gene>
<dbReference type="PIRSF" id="PIRSF021524">
    <property type="entry name" value="MSH_acetyltransferase"/>
    <property type="match status" value="1"/>
</dbReference>
<organism evidence="6 7">
    <name type="scientific">Catenulispora subtropica</name>
    <dbReference type="NCBI Taxonomy" id="450798"/>
    <lineage>
        <taxon>Bacteria</taxon>
        <taxon>Bacillati</taxon>
        <taxon>Actinomycetota</taxon>
        <taxon>Actinomycetes</taxon>
        <taxon>Catenulisporales</taxon>
        <taxon>Catenulisporaceae</taxon>
        <taxon>Catenulispora</taxon>
    </lineage>
</organism>
<feature type="binding site" evidence="4">
    <location>
        <position position="216"/>
    </location>
    <ligand>
        <name>1D-myo-inositol 2-(L-cysteinylamino)-2-deoxy-alpha-D-glucopyranoside</name>
        <dbReference type="ChEBI" id="CHEBI:58887"/>
    </ligand>
</feature>
<comment type="catalytic activity">
    <reaction evidence="4">
        <text>1D-myo-inositol 2-(L-cysteinylamino)-2-deoxy-alpha-D-glucopyranoside + acetyl-CoA = mycothiol + CoA + H(+)</text>
        <dbReference type="Rhea" id="RHEA:26172"/>
        <dbReference type="ChEBI" id="CHEBI:15378"/>
        <dbReference type="ChEBI" id="CHEBI:16768"/>
        <dbReference type="ChEBI" id="CHEBI:57287"/>
        <dbReference type="ChEBI" id="CHEBI:57288"/>
        <dbReference type="ChEBI" id="CHEBI:58887"/>
        <dbReference type="EC" id="2.3.1.189"/>
    </reaction>
</comment>
<comment type="subunit">
    <text evidence="4">Monomer.</text>
</comment>
<accession>A0ABN2T473</accession>
<evidence type="ECO:0000256" key="1">
    <source>
        <dbReference type="ARBA" id="ARBA00022679"/>
    </source>
</evidence>
<feature type="binding site" evidence="4">
    <location>
        <position position="230"/>
    </location>
    <ligand>
        <name>1D-myo-inositol 2-(L-cysteinylamino)-2-deoxy-alpha-D-glucopyranoside</name>
        <dbReference type="ChEBI" id="CHEBI:58887"/>
    </ligand>
</feature>
<feature type="binding site" evidence="4">
    <location>
        <position position="27"/>
    </location>
    <ligand>
        <name>1D-myo-inositol 2-(L-cysteinylamino)-2-deoxy-alpha-D-glucopyranoside</name>
        <dbReference type="ChEBI" id="CHEBI:58887"/>
    </ligand>
</feature>
<dbReference type="InterPro" id="IPR000182">
    <property type="entry name" value="GNAT_dom"/>
</dbReference>
<feature type="binding site" evidence="4">
    <location>
        <begin position="234"/>
        <end position="236"/>
    </location>
    <ligand>
        <name>acetyl-CoA</name>
        <dbReference type="ChEBI" id="CHEBI:57288"/>
        <label>2</label>
    </ligand>
</feature>
<keyword evidence="3 4" id="KW-0012">Acyltransferase</keyword>
<dbReference type="NCBIfam" id="TIGR03448">
    <property type="entry name" value="mycothiol_MshD"/>
    <property type="match status" value="1"/>
</dbReference>
<keyword evidence="2 4" id="KW-0677">Repeat</keyword>
<keyword evidence="7" id="KW-1185">Reference proteome</keyword>
<feature type="domain" description="N-acetyltransferase" evidence="5">
    <location>
        <begin position="1"/>
        <end position="139"/>
    </location>
</feature>
<proteinExistence type="inferred from homology"/>
<dbReference type="InterPro" id="IPR017813">
    <property type="entry name" value="Mycothiol_AcTrfase"/>
</dbReference>
<comment type="function">
    <text evidence="4">Catalyzes the transfer of acetyl from acetyl-CoA to desacetylmycothiol (Cys-GlcN-Ins) to form mycothiol.</text>
</comment>